<name>A0ABR1SZD2_9PEZI</name>
<dbReference type="Proteomes" id="UP001444661">
    <property type="component" value="Unassembled WGS sequence"/>
</dbReference>
<comment type="caution">
    <text evidence="2">The sequence shown here is derived from an EMBL/GenBank/DDBJ whole genome shotgun (WGS) entry which is preliminary data.</text>
</comment>
<evidence type="ECO:0000256" key="1">
    <source>
        <dbReference type="SAM" id="MobiDB-lite"/>
    </source>
</evidence>
<reference evidence="2 3" key="1">
    <citation type="submission" date="2023-01" db="EMBL/GenBank/DDBJ databases">
        <title>Analysis of 21 Apiospora genomes using comparative genomics revels a genus with tremendous synthesis potential of carbohydrate active enzymes and secondary metabolites.</title>
        <authorList>
            <person name="Sorensen T."/>
        </authorList>
    </citation>
    <scope>NUCLEOTIDE SEQUENCE [LARGE SCALE GENOMIC DNA]</scope>
    <source>
        <strain evidence="2 3">CBS 33761</strain>
    </source>
</reference>
<evidence type="ECO:0000313" key="2">
    <source>
        <dbReference type="EMBL" id="KAK8039683.1"/>
    </source>
</evidence>
<evidence type="ECO:0000313" key="3">
    <source>
        <dbReference type="Proteomes" id="UP001444661"/>
    </source>
</evidence>
<proteinExistence type="predicted"/>
<feature type="compositionally biased region" description="Polar residues" evidence="1">
    <location>
        <begin position="237"/>
        <end position="249"/>
    </location>
</feature>
<dbReference type="EMBL" id="JAQQWK010000006">
    <property type="protein sequence ID" value="KAK8039683.1"/>
    <property type="molecule type" value="Genomic_DNA"/>
</dbReference>
<feature type="compositionally biased region" description="Acidic residues" evidence="1">
    <location>
        <begin position="283"/>
        <end position="309"/>
    </location>
</feature>
<accession>A0ABR1SZD2</accession>
<protein>
    <submittedName>
        <fullName evidence="2">Uncharacterized protein</fullName>
    </submittedName>
</protein>
<feature type="region of interest" description="Disordered" evidence="1">
    <location>
        <begin position="229"/>
        <end position="325"/>
    </location>
</feature>
<keyword evidence="3" id="KW-1185">Reference proteome</keyword>
<organism evidence="2 3">
    <name type="scientific">Apiospora rasikravindrae</name>
    <dbReference type="NCBI Taxonomy" id="990691"/>
    <lineage>
        <taxon>Eukaryota</taxon>
        <taxon>Fungi</taxon>
        <taxon>Dikarya</taxon>
        <taxon>Ascomycota</taxon>
        <taxon>Pezizomycotina</taxon>
        <taxon>Sordariomycetes</taxon>
        <taxon>Xylariomycetidae</taxon>
        <taxon>Amphisphaeriales</taxon>
        <taxon>Apiosporaceae</taxon>
        <taxon>Apiospora</taxon>
    </lineage>
</organism>
<gene>
    <name evidence="2" type="ORF">PG993_008094</name>
</gene>
<sequence>MVLPMLKDIIPLGFNSGLRWNTDRYKSQDHQAWVYRSLLNNKYTKKLVKGLEAASKRGDGQGIPDLKKQTISNFFGLIWNEAAQNVAHCKDMSPRAFFTACKEKHECASTVPDEAFYQFTMRAIHARKIFEDFQPGWKRSGGTSMSNAIVNFIDALSNEYDIRIGLEEQEKPPRERDMVKIQENMQLRTKNLNMRKIYFPMTLTSPHFQGSGEDKIYIDYEFTQARLADPAAGPAASNETQGTSANNPLLPSGDVDPYWQPSDGEEEGVDKYGQPWREPADAYSDDDEDEDAEDWEDDFLDDEDGDDEDVTVRDPANAQNDAEMGHLTATLALKEDQMELDE</sequence>